<keyword evidence="2 6" id="KW-0489">Methyltransferase</keyword>
<dbReference type="Gene3D" id="3.40.1280.10">
    <property type="match status" value="1"/>
</dbReference>
<dbReference type="InterPro" id="IPR029064">
    <property type="entry name" value="Ribosomal_eL30-like_sf"/>
</dbReference>
<reference evidence="7" key="1">
    <citation type="submission" date="2016-06" db="EMBL/GenBank/DDBJ databases">
        <title>Complete genome sequence of Actinoalloteichus fjordicus DSM 46855 (=ADI127-17), type strain of the new species Actinoalloteichus fjordicus.</title>
        <authorList>
            <person name="Ruckert C."/>
            <person name="Nouioui I."/>
            <person name="Willmese J."/>
            <person name="van Wezel G."/>
            <person name="Klenk H.-P."/>
            <person name="Kalinowski J."/>
            <person name="Zotchev S.B."/>
        </authorList>
    </citation>
    <scope>NUCLEOTIDE SEQUENCE [LARGE SCALE GENOMIC DNA]</scope>
    <source>
        <strain evidence="7">ADI127-7</strain>
    </source>
</reference>
<evidence type="ECO:0000313" key="6">
    <source>
        <dbReference type="EMBL" id="APU13100.1"/>
    </source>
</evidence>
<keyword evidence="7" id="KW-1185">Reference proteome</keyword>
<name>A0AAC9PQH4_9PSEU</name>
<dbReference type="Proteomes" id="UP000185511">
    <property type="component" value="Chromosome"/>
</dbReference>
<dbReference type="InterPro" id="IPR051259">
    <property type="entry name" value="rRNA_Methyltransferase"/>
</dbReference>
<sequence length="297" mass="33834">MSVGNCALALRTVRYYKFRHWWRGDKVRVKLQHIGAQHPRIRQLISIQKNSAPNPHKLFVAEGLWAHNLLLNNDVTVDAFFWCPEAAYGDEARKRADELMSRANSAYQISAKTLERISERDRPDGLISLAALPRYTPADVQLPPNALVIIADGMEIPGNLGTLIRTFDACRGDCLILTNRRTRLTHPKVFRASQGMLLTTPIIEFDQIEDAVDWLREWDVEVYLSDTRDSRNYRQYDYGKGRTAFVLGAERYGIPKAWSQPDFNRVFVPMLGNADSLNVSVSAAVLLYEARAQKEGW</sequence>
<dbReference type="Gene3D" id="3.30.1330.30">
    <property type="match status" value="1"/>
</dbReference>
<evidence type="ECO:0000256" key="2">
    <source>
        <dbReference type="ARBA" id="ARBA00022603"/>
    </source>
</evidence>
<proteinExistence type="inferred from homology"/>
<evidence type="ECO:0000259" key="5">
    <source>
        <dbReference type="Pfam" id="PF22435"/>
    </source>
</evidence>
<dbReference type="GO" id="GO:0032259">
    <property type="term" value="P:methylation"/>
    <property type="evidence" value="ECO:0007669"/>
    <property type="project" value="UniProtKB-KW"/>
</dbReference>
<dbReference type="SUPFAM" id="SSF75217">
    <property type="entry name" value="alpha/beta knot"/>
    <property type="match status" value="1"/>
</dbReference>
<dbReference type="SUPFAM" id="SSF55315">
    <property type="entry name" value="L30e-like"/>
    <property type="match status" value="1"/>
</dbReference>
<comment type="similarity">
    <text evidence="1">Belongs to the class IV-like SAM-binding methyltransferase superfamily. RNA methyltransferase TrmH family.</text>
</comment>
<dbReference type="Pfam" id="PF00588">
    <property type="entry name" value="SpoU_methylase"/>
    <property type="match status" value="1"/>
</dbReference>
<dbReference type="KEGG" id="acad:UA74_05120"/>
<dbReference type="InterPro" id="IPR001537">
    <property type="entry name" value="SpoU_MeTrfase"/>
</dbReference>
<evidence type="ECO:0000313" key="7">
    <source>
        <dbReference type="Proteomes" id="UP000185511"/>
    </source>
</evidence>
<dbReference type="InterPro" id="IPR029028">
    <property type="entry name" value="Alpha/beta_knot_MTases"/>
</dbReference>
<feature type="domain" description="tRNA/rRNA methyltransferase SpoU type" evidence="4">
    <location>
        <begin position="147"/>
        <end position="288"/>
    </location>
</feature>
<feature type="domain" description="MRM3-like substrate binding" evidence="5">
    <location>
        <begin position="39"/>
        <end position="127"/>
    </location>
</feature>
<evidence type="ECO:0000259" key="4">
    <source>
        <dbReference type="Pfam" id="PF00588"/>
    </source>
</evidence>
<dbReference type="AlphaFoldDB" id="A0AAC9PQH4"/>
<organism evidence="6 7">
    <name type="scientific">Actinoalloteichus fjordicus</name>
    <dbReference type="NCBI Taxonomy" id="1612552"/>
    <lineage>
        <taxon>Bacteria</taxon>
        <taxon>Bacillati</taxon>
        <taxon>Actinomycetota</taxon>
        <taxon>Actinomycetes</taxon>
        <taxon>Pseudonocardiales</taxon>
        <taxon>Pseudonocardiaceae</taxon>
        <taxon>Actinoalloteichus</taxon>
    </lineage>
</organism>
<dbReference type="GO" id="GO:0008173">
    <property type="term" value="F:RNA methyltransferase activity"/>
    <property type="evidence" value="ECO:0007669"/>
    <property type="project" value="InterPro"/>
</dbReference>
<dbReference type="EMBL" id="CP016076">
    <property type="protein sequence ID" value="APU13100.1"/>
    <property type="molecule type" value="Genomic_DNA"/>
</dbReference>
<dbReference type="GO" id="GO:0006396">
    <property type="term" value="P:RNA processing"/>
    <property type="evidence" value="ECO:0007669"/>
    <property type="project" value="InterPro"/>
</dbReference>
<evidence type="ECO:0000256" key="3">
    <source>
        <dbReference type="ARBA" id="ARBA00022679"/>
    </source>
</evidence>
<gene>
    <name evidence="6" type="ORF">UA74_05120</name>
</gene>
<dbReference type="InterPro" id="IPR029026">
    <property type="entry name" value="tRNA_m1G_MTases_N"/>
</dbReference>
<dbReference type="GO" id="GO:0003723">
    <property type="term" value="F:RNA binding"/>
    <property type="evidence" value="ECO:0007669"/>
    <property type="project" value="InterPro"/>
</dbReference>
<dbReference type="PANTHER" id="PTHR43191:SF2">
    <property type="entry name" value="RRNA METHYLTRANSFERASE 3, MITOCHONDRIAL"/>
    <property type="match status" value="1"/>
</dbReference>
<evidence type="ECO:0000256" key="1">
    <source>
        <dbReference type="ARBA" id="ARBA00007228"/>
    </source>
</evidence>
<dbReference type="PANTHER" id="PTHR43191">
    <property type="entry name" value="RRNA METHYLTRANSFERASE 3"/>
    <property type="match status" value="1"/>
</dbReference>
<keyword evidence="3" id="KW-0808">Transferase</keyword>
<dbReference type="Pfam" id="PF22435">
    <property type="entry name" value="MRM3-like_sub_bind"/>
    <property type="match status" value="1"/>
</dbReference>
<accession>A0AAC9PQH4</accession>
<dbReference type="InterPro" id="IPR053888">
    <property type="entry name" value="MRM3-like_sub_bind"/>
</dbReference>
<protein>
    <submittedName>
        <fullName evidence="6">rRNA methylase</fullName>
    </submittedName>
</protein>